<dbReference type="VEuPathDB" id="MicrosporidiaDB:EROM_060330"/>
<evidence type="ECO:0000313" key="10">
    <source>
        <dbReference type="Proteomes" id="UP000010094"/>
    </source>
</evidence>
<reference evidence="9 10" key="1">
    <citation type="journal article" date="2012" name="Proc. Natl. Acad. Sci. U.S.A.">
        <title>Gain and loss of multiple functionally related, horizontally transferred genes in the reduced genomes of two microsporidian parasites.</title>
        <authorList>
            <person name="Pombert J.-F."/>
            <person name="Selman M."/>
            <person name="Burki F."/>
            <person name="Bardell F.T."/>
            <person name="Farinelli L."/>
            <person name="Solter L.F."/>
            <person name="Whitman D.W."/>
            <person name="Weiss L.M."/>
            <person name="Corradi N."/>
            <person name="Keeling P.J."/>
        </authorList>
    </citation>
    <scope>NUCLEOTIDE SEQUENCE [LARGE SCALE GENOMIC DNA]</scope>
    <source>
        <strain evidence="9 10">SJ-2008</strain>
    </source>
</reference>
<dbReference type="RefSeq" id="XP_009264624.1">
    <property type="nucleotide sequence ID" value="XM_009266349.1"/>
</dbReference>
<dbReference type="GO" id="GO:0005874">
    <property type="term" value="C:microtubule"/>
    <property type="evidence" value="ECO:0007669"/>
    <property type="project" value="UniProtKB-KW"/>
</dbReference>
<evidence type="ECO:0000256" key="1">
    <source>
        <dbReference type="ARBA" id="ARBA00004186"/>
    </source>
</evidence>
<keyword evidence="4" id="KW-0243">Dynein</keyword>
<keyword evidence="6" id="KW-0206">Cytoskeleton</keyword>
<dbReference type="HOGENOM" id="CLU_1180209_0_0_1"/>
<protein>
    <submittedName>
        <fullName evidence="9">Dynactin complex subunit</fullName>
    </submittedName>
</protein>
<dbReference type="SMART" id="SM01052">
    <property type="entry name" value="CAP_GLY"/>
    <property type="match status" value="1"/>
</dbReference>
<gene>
    <name evidence="9" type="ordered locus">EROM_060330</name>
</gene>
<evidence type="ECO:0000313" key="9">
    <source>
        <dbReference type="EMBL" id="AFN83127.1"/>
    </source>
</evidence>
<dbReference type="InterPro" id="IPR036859">
    <property type="entry name" value="CAP-Gly_dom_sf"/>
</dbReference>
<accession>I7ARY5</accession>
<dbReference type="OrthoDB" id="2130750at2759"/>
<dbReference type="GO" id="GO:0005819">
    <property type="term" value="C:spindle"/>
    <property type="evidence" value="ECO:0007669"/>
    <property type="project" value="UniProtKB-SubCell"/>
</dbReference>
<dbReference type="KEGG" id="ero:EROM_060330"/>
<name>I7ARY5_ENCRO</name>
<feature type="coiled-coil region" evidence="7">
    <location>
        <begin position="92"/>
        <end position="130"/>
    </location>
</feature>
<dbReference type="SUPFAM" id="SSF74924">
    <property type="entry name" value="Cap-Gly domain"/>
    <property type="match status" value="1"/>
</dbReference>
<proteinExistence type="predicted"/>
<dbReference type="Pfam" id="PF01302">
    <property type="entry name" value="CAP_GLY"/>
    <property type="match status" value="1"/>
</dbReference>
<dbReference type="GO" id="GO:0030286">
    <property type="term" value="C:dynein complex"/>
    <property type="evidence" value="ECO:0007669"/>
    <property type="project" value="UniProtKB-KW"/>
</dbReference>
<evidence type="ECO:0000256" key="3">
    <source>
        <dbReference type="ARBA" id="ARBA00022701"/>
    </source>
</evidence>
<evidence type="ECO:0000256" key="6">
    <source>
        <dbReference type="ARBA" id="ARBA00023212"/>
    </source>
</evidence>
<dbReference type="GeneID" id="20521430"/>
<dbReference type="AlphaFoldDB" id="I7ARY5"/>
<dbReference type="Gene3D" id="2.30.30.190">
    <property type="entry name" value="CAP Gly-rich-like domain"/>
    <property type="match status" value="1"/>
</dbReference>
<keyword evidence="2" id="KW-0963">Cytoplasm</keyword>
<dbReference type="InterPro" id="IPR000938">
    <property type="entry name" value="CAP-Gly_domain"/>
</dbReference>
<feature type="domain" description="CAP-Gly" evidence="8">
    <location>
        <begin position="24"/>
        <end position="66"/>
    </location>
</feature>
<dbReference type="Proteomes" id="UP000010094">
    <property type="component" value="Chromosome VI"/>
</dbReference>
<sequence>MSLLMVNDRLTLGDKFKGTVRYIGKIKSKDGKWIGLELDEPVGANNGSVNGIRYFHCKDKHGIFIRYEKIREGLVCESRGVSADGKISRDQTHLYELKIKKLEETIESLKSTEKEEIVELRKENEEIKRIVLSLREGINSKKIDRDGRIYLELKELVEGSRKHISDMVGLVSDIDEILNRNKLANRKSVQECERHRVMFLVKRIIDSVLDDNIEAAENFKGEFVNIMKKYGINVE</sequence>
<keyword evidence="3" id="KW-0493">Microtubule</keyword>
<evidence type="ECO:0000259" key="8">
    <source>
        <dbReference type="PROSITE" id="PS50245"/>
    </source>
</evidence>
<dbReference type="PANTHER" id="PTHR18916:SF6">
    <property type="entry name" value="DYNACTIN SUBUNIT 1"/>
    <property type="match status" value="1"/>
</dbReference>
<comment type="subcellular location">
    <subcellularLocation>
        <location evidence="1">Cytoplasm</location>
        <location evidence="1">Cytoskeleton</location>
        <location evidence="1">Spindle</location>
    </subcellularLocation>
</comment>
<dbReference type="PANTHER" id="PTHR18916">
    <property type="entry name" value="DYNACTIN 1-RELATED MICROTUBULE-BINDING"/>
    <property type="match status" value="1"/>
</dbReference>
<organism evidence="9 10">
    <name type="scientific">Encephalitozoon romaleae (strain SJ-2008)</name>
    <name type="common">Microsporidian parasite</name>
    <dbReference type="NCBI Taxonomy" id="1178016"/>
    <lineage>
        <taxon>Eukaryota</taxon>
        <taxon>Fungi</taxon>
        <taxon>Fungi incertae sedis</taxon>
        <taxon>Microsporidia</taxon>
        <taxon>Unikaryonidae</taxon>
        <taxon>Encephalitozoon</taxon>
    </lineage>
</organism>
<evidence type="ECO:0000256" key="4">
    <source>
        <dbReference type="ARBA" id="ARBA00023017"/>
    </source>
</evidence>
<evidence type="ECO:0000256" key="7">
    <source>
        <dbReference type="SAM" id="Coils"/>
    </source>
</evidence>
<dbReference type="EMBL" id="CP003523">
    <property type="protein sequence ID" value="AFN83127.1"/>
    <property type="molecule type" value="Genomic_DNA"/>
</dbReference>
<evidence type="ECO:0000256" key="5">
    <source>
        <dbReference type="ARBA" id="ARBA00023054"/>
    </source>
</evidence>
<keyword evidence="10" id="KW-1185">Reference proteome</keyword>
<keyword evidence="5 7" id="KW-0175">Coiled coil</keyword>
<dbReference type="PROSITE" id="PS50245">
    <property type="entry name" value="CAP_GLY_2"/>
    <property type="match status" value="1"/>
</dbReference>
<evidence type="ECO:0000256" key="2">
    <source>
        <dbReference type="ARBA" id="ARBA00022490"/>
    </source>
</evidence>